<dbReference type="EMBL" id="LAZR01015704">
    <property type="protein sequence ID" value="KKM07749.1"/>
    <property type="molecule type" value="Genomic_DNA"/>
</dbReference>
<proteinExistence type="predicted"/>
<organism evidence="2">
    <name type="scientific">marine sediment metagenome</name>
    <dbReference type="NCBI Taxonomy" id="412755"/>
    <lineage>
        <taxon>unclassified sequences</taxon>
        <taxon>metagenomes</taxon>
        <taxon>ecological metagenomes</taxon>
    </lineage>
</organism>
<evidence type="ECO:0000259" key="1">
    <source>
        <dbReference type="PROSITE" id="PS51379"/>
    </source>
</evidence>
<dbReference type="AlphaFoldDB" id="A0A0F9H9H5"/>
<feature type="non-terminal residue" evidence="2">
    <location>
        <position position="89"/>
    </location>
</feature>
<dbReference type="InterPro" id="IPR009051">
    <property type="entry name" value="Helical_ferredxn"/>
</dbReference>
<dbReference type="InterPro" id="IPR051460">
    <property type="entry name" value="HdrC_iron-sulfur_subunit"/>
</dbReference>
<comment type="caution">
    <text evidence="2">The sequence shown here is derived from an EMBL/GenBank/DDBJ whole genome shotgun (WGS) entry which is preliminary data.</text>
</comment>
<accession>A0A0F9H9H5</accession>
<dbReference type="PROSITE" id="PS51379">
    <property type="entry name" value="4FE4S_FER_2"/>
    <property type="match status" value="1"/>
</dbReference>
<protein>
    <recommendedName>
        <fullName evidence="1">4Fe-4S ferredoxin-type domain-containing protein</fullName>
    </recommendedName>
</protein>
<dbReference type="GO" id="GO:0051536">
    <property type="term" value="F:iron-sulfur cluster binding"/>
    <property type="evidence" value="ECO:0007669"/>
    <property type="project" value="InterPro"/>
</dbReference>
<name>A0A0F9H9H5_9ZZZZ</name>
<dbReference type="PANTHER" id="PTHR43255">
    <property type="entry name" value="IRON-SULFUR-BINDING OXIDOREDUCTASE FADF-RELATED-RELATED"/>
    <property type="match status" value="1"/>
</dbReference>
<sequence length="89" mass="10447">MEKITEIEKQDKSEKNIEKTEYYLEKVYEEDLRHMVKRCISCGRCSGVCQLSKVQKYTPSRIIEMILEGFEDKVIESGVLWDCLTCNTC</sequence>
<dbReference type="SUPFAM" id="SSF46548">
    <property type="entry name" value="alpha-helical ferredoxin"/>
    <property type="match status" value="1"/>
</dbReference>
<evidence type="ECO:0000313" key="2">
    <source>
        <dbReference type="EMBL" id="KKM07749.1"/>
    </source>
</evidence>
<dbReference type="Pfam" id="PF13183">
    <property type="entry name" value="Fer4_8"/>
    <property type="match status" value="1"/>
</dbReference>
<dbReference type="GO" id="GO:0005886">
    <property type="term" value="C:plasma membrane"/>
    <property type="evidence" value="ECO:0007669"/>
    <property type="project" value="TreeGrafter"/>
</dbReference>
<dbReference type="Gene3D" id="1.10.1060.10">
    <property type="entry name" value="Alpha-helical ferredoxin"/>
    <property type="match status" value="1"/>
</dbReference>
<dbReference type="InterPro" id="IPR017896">
    <property type="entry name" value="4Fe4S_Fe-S-bd"/>
</dbReference>
<feature type="domain" description="4Fe-4S ferredoxin-type" evidence="1">
    <location>
        <begin position="30"/>
        <end position="60"/>
    </location>
</feature>
<dbReference type="PANTHER" id="PTHR43255:SF2">
    <property type="entry name" value="HETERODISULFIDE REDUCTASE RELATED PROTEIN"/>
    <property type="match status" value="1"/>
</dbReference>
<reference evidence="2" key="1">
    <citation type="journal article" date="2015" name="Nature">
        <title>Complex archaea that bridge the gap between prokaryotes and eukaryotes.</title>
        <authorList>
            <person name="Spang A."/>
            <person name="Saw J.H."/>
            <person name="Jorgensen S.L."/>
            <person name="Zaremba-Niedzwiedzka K."/>
            <person name="Martijn J."/>
            <person name="Lind A.E."/>
            <person name="van Eijk R."/>
            <person name="Schleper C."/>
            <person name="Guy L."/>
            <person name="Ettema T.J."/>
        </authorList>
    </citation>
    <scope>NUCLEOTIDE SEQUENCE</scope>
</reference>
<gene>
    <name evidence="2" type="ORF">LCGC14_1730830</name>
</gene>